<keyword evidence="3 10" id="KW-0653">Protein transport</keyword>
<evidence type="ECO:0000256" key="2">
    <source>
        <dbReference type="ARBA" id="ARBA00022448"/>
    </source>
</evidence>
<feature type="domain" description="Peroxisome membrane anchor protein Pex14p N-terminal" evidence="12">
    <location>
        <begin position="19"/>
        <end position="63"/>
    </location>
</feature>
<evidence type="ECO:0000259" key="12">
    <source>
        <dbReference type="Pfam" id="PF04695"/>
    </source>
</evidence>
<dbReference type="Pfam" id="PF04695">
    <property type="entry name" value="Pex14_N"/>
    <property type="match status" value="1"/>
</dbReference>
<dbReference type="EMBL" id="HBFV01001526">
    <property type="protein sequence ID" value="CAD8928732.1"/>
    <property type="molecule type" value="Transcribed_RNA"/>
</dbReference>
<evidence type="ECO:0000256" key="8">
    <source>
        <dbReference type="ARBA" id="ARBA00029691"/>
    </source>
</evidence>
<keyword evidence="4" id="KW-0811">Translocation</keyword>
<evidence type="ECO:0000256" key="3">
    <source>
        <dbReference type="ARBA" id="ARBA00022927"/>
    </source>
</evidence>
<evidence type="ECO:0000259" key="13">
    <source>
        <dbReference type="Pfam" id="PF17733"/>
    </source>
</evidence>
<evidence type="ECO:0000256" key="1">
    <source>
        <dbReference type="ARBA" id="ARBA00005443"/>
    </source>
</evidence>
<dbReference type="PANTHER" id="PTHR23058">
    <property type="entry name" value="PEROXISOMAL MEMBRANE PROTEIN PEX14"/>
    <property type="match status" value="1"/>
</dbReference>
<feature type="region of interest" description="Disordered" evidence="11">
    <location>
        <begin position="240"/>
        <end position="370"/>
    </location>
</feature>
<comment type="subcellular location">
    <subcellularLocation>
        <location evidence="9 10">Peroxisome membrane</location>
    </subcellularLocation>
</comment>
<feature type="compositionally biased region" description="Basic and acidic residues" evidence="11">
    <location>
        <begin position="240"/>
        <end position="258"/>
    </location>
</feature>
<dbReference type="GO" id="GO:0005778">
    <property type="term" value="C:peroxisomal membrane"/>
    <property type="evidence" value="ECO:0007669"/>
    <property type="project" value="UniProtKB-SubCell"/>
</dbReference>
<feature type="compositionally biased region" description="Basic and acidic residues" evidence="11">
    <location>
        <begin position="61"/>
        <end position="73"/>
    </location>
</feature>
<organism evidence="14">
    <name type="scientific">Picochlorum oklahomense</name>
    <dbReference type="NCBI Taxonomy" id="249345"/>
    <lineage>
        <taxon>Eukaryota</taxon>
        <taxon>Viridiplantae</taxon>
        <taxon>Chlorophyta</taxon>
        <taxon>core chlorophytes</taxon>
        <taxon>Trebouxiophyceae</taxon>
        <taxon>Trebouxiophyceae incertae sedis</taxon>
        <taxon>Picochlorum</taxon>
    </lineage>
</organism>
<comment type="similarity">
    <text evidence="1 10">Belongs to the peroxin-14 family.</text>
</comment>
<feature type="compositionally biased region" description="Low complexity" evidence="11">
    <location>
        <begin position="94"/>
        <end position="105"/>
    </location>
</feature>
<evidence type="ECO:0000256" key="5">
    <source>
        <dbReference type="ARBA" id="ARBA00023136"/>
    </source>
</evidence>
<feature type="compositionally biased region" description="Basic and acidic residues" evidence="11">
    <location>
        <begin position="294"/>
        <end position="307"/>
    </location>
</feature>
<protein>
    <recommendedName>
        <fullName evidence="7 10">Peroxisomal membrane protein PEX14</fullName>
    </recommendedName>
    <alternativeName>
        <fullName evidence="8 10">Peroxin-14</fullName>
    </alternativeName>
</protein>
<evidence type="ECO:0000256" key="7">
    <source>
        <dbReference type="ARBA" id="ARBA00029502"/>
    </source>
</evidence>
<evidence type="ECO:0000256" key="10">
    <source>
        <dbReference type="RuleBase" id="RU367032"/>
    </source>
</evidence>
<dbReference type="InterPro" id="IPR040554">
    <property type="entry name" value="KPWE_PEX14_dom"/>
</dbReference>
<keyword evidence="2 10" id="KW-0813">Transport</keyword>
<dbReference type="InterPro" id="IPR006785">
    <property type="entry name" value="Pex14_N"/>
</dbReference>
<evidence type="ECO:0000313" key="14">
    <source>
        <dbReference type="EMBL" id="CAD8928732.1"/>
    </source>
</evidence>
<dbReference type="GO" id="GO:0005102">
    <property type="term" value="F:signaling receptor binding"/>
    <property type="evidence" value="ECO:0007669"/>
    <property type="project" value="TreeGrafter"/>
</dbReference>
<dbReference type="AlphaFoldDB" id="A0A7S1GHN0"/>
<proteinExistence type="inferred from homology"/>
<dbReference type="PANTHER" id="PTHR23058:SF0">
    <property type="entry name" value="PEROXISOMAL MEMBRANE PROTEIN PEX14"/>
    <property type="match status" value="1"/>
</dbReference>
<keyword evidence="5 10" id="KW-0472">Membrane</keyword>
<keyword evidence="6 10" id="KW-0576">Peroxisome</keyword>
<reference evidence="14" key="1">
    <citation type="submission" date="2021-01" db="EMBL/GenBank/DDBJ databases">
        <authorList>
            <person name="Corre E."/>
            <person name="Pelletier E."/>
            <person name="Niang G."/>
            <person name="Scheremetjew M."/>
            <person name="Finn R."/>
            <person name="Kale V."/>
            <person name="Holt S."/>
            <person name="Cochrane G."/>
            <person name="Meng A."/>
            <person name="Brown T."/>
            <person name="Cohen L."/>
        </authorList>
    </citation>
    <scope>NUCLEOTIDE SEQUENCE</scope>
    <source>
        <strain evidence="14">CCMP2329</strain>
    </source>
</reference>
<sequence>MGGDEEMDRRVPVEETPIRMEHVQNAVGFLSHPKVRASSEASKRSFLVGKGLTEAEIEEAFRRVPQDGSKDDSSPLQTPGVLPGDQGRPQGTVMPQSQQMPESSSRGYSWTNVLLGMGFAAAAAYSIKSIFGPSIARGFKAWKSPEKDGDTTAKREEDEKSELVEAVREQTELMRKSLESLQILIESQNTISSYQAMSELTEEVRHLAHRLEGRSGLADSSVVDSAKHPVSYMEVLEMLEKGETPPGIRDDIDDKPPEPDMSPPVSKLKPVPKPWHDLEPGQDASSSLSVSVRNKADDTPSRRDLSGERPGSILESAMTPPEKSPSVVMEKQYSKSPMNEGFEGSGLGRPASSAWKPPPLPTPLSFDGDE</sequence>
<dbReference type="GO" id="GO:1990429">
    <property type="term" value="C:peroxisomal importomer complex"/>
    <property type="evidence" value="ECO:0007669"/>
    <property type="project" value="TreeGrafter"/>
</dbReference>
<dbReference type="InterPro" id="IPR036388">
    <property type="entry name" value="WH-like_DNA-bd_sf"/>
</dbReference>
<feature type="compositionally biased region" description="Polar residues" evidence="11">
    <location>
        <begin position="283"/>
        <end position="292"/>
    </location>
</feature>
<feature type="region of interest" description="Disordered" evidence="11">
    <location>
        <begin position="61"/>
        <end position="105"/>
    </location>
</feature>
<dbReference type="GO" id="GO:0016560">
    <property type="term" value="P:protein import into peroxisome matrix, docking"/>
    <property type="evidence" value="ECO:0007669"/>
    <property type="project" value="UniProtKB-UniRule"/>
</dbReference>
<comment type="function">
    <text evidence="10">Component of the PEX13-PEX14 docking complex, a translocon channel that specifically mediates the import of peroxisomal cargo proteins bound to PEX5 receptor. The PEX13-PEX14 docking complex forms a large import pore which can be opened to a diameter of about 9 nm. Mechanistically, PEX5 receptor along with cargo proteins associates with the PEX14 subunit of the PEX13-PEX14 docking complex in the cytosol, leading to the insertion of the receptor into the organelle membrane with the concomitant translocation of the cargo into the peroxisome matrix.</text>
</comment>
<feature type="domain" description="Peroxisomal membrane protein PEX14-like KPWE" evidence="13">
    <location>
        <begin position="228"/>
        <end position="275"/>
    </location>
</feature>
<gene>
    <name evidence="14" type="ORF">POKL1161_LOCUS1085</name>
</gene>
<evidence type="ECO:0000256" key="9">
    <source>
        <dbReference type="ARBA" id="ARBA00046271"/>
    </source>
</evidence>
<dbReference type="Gene3D" id="1.10.10.10">
    <property type="entry name" value="Winged helix-like DNA-binding domain superfamily/Winged helix DNA-binding domain"/>
    <property type="match status" value="1"/>
</dbReference>
<evidence type="ECO:0000256" key="4">
    <source>
        <dbReference type="ARBA" id="ARBA00023010"/>
    </source>
</evidence>
<dbReference type="Pfam" id="PF17733">
    <property type="entry name" value="KPWE_dom"/>
    <property type="match status" value="1"/>
</dbReference>
<accession>A0A7S1GHN0</accession>
<evidence type="ECO:0000256" key="6">
    <source>
        <dbReference type="ARBA" id="ARBA00023140"/>
    </source>
</evidence>
<name>A0A7S1GHN0_9CHLO</name>
<evidence type="ECO:0000256" key="11">
    <source>
        <dbReference type="SAM" id="MobiDB-lite"/>
    </source>
</evidence>
<dbReference type="InterPro" id="IPR025655">
    <property type="entry name" value="PEX14"/>
</dbReference>